<reference evidence="1 2" key="1">
    <citation type="journal article" date="2016" name="Sci. Rep.">
        <title>The Dendrobium catenatum Lindl. genome sequence provides insights into polysaccharide synthase, floral development and adaptive evolution.</title>
        <authorList>
            <person name="Zhang G.Q."/>
            <person name="Xu Q."/>
            <person name="Bian C."/>
            <person name="Tsai W.C."/>
            <person name="Yeh C.M."/>
            <person name="Liu K.W."/>
            <person name="Yoshida K."/>
            <person name="Zhang L.S."/>
            <person name="Chang S.B."/>
            <person name="Chen F."/>
            <person name="Shi Y."/>
            <person name="Su Y.Y."/>
            <person name="Zhang Y.Q."/>
            <person name="Chen L.J."/>
            <person name="Yin Y."/>
            <person name="Lin M."/>
            <person name="Huang H."/>
            <person name="Deng H."/>
            <person name="Wang Z.W."/>
            <person name="Zhu S.L."/>
            <person name="Zhao X."/>
            <person name="Deng C."/>
            <person name="Niu S.C."/>
            <person name="Huang J."/>
            <person name="Wang M."/>
            <person name="Liu G.H."/>
            <person name="Yang H.J."/>
            <person name="Xiao X.J."/>
            <person name="Hsiao Y.Y."/>
            <person name="Wu W.L."/>
            <person name="Chen Y.Y."/>
            <person name="Mitsuda N."/>
            <person name="Ohme-Takagi M."/>
            <person name="Luo Y.B."/>
            <person name="Van de Peer Y."/>
            <person name="Liu Z.J."/>
        </authorList>
    </citation>
    <scope>NUCLEOTIDE SEQUENCE [LARGE SCALE GENOMIC DNA]</scope>
    <source>
        <tissue evidence="1">The whole plant</tissue>
    </source>
</reference>
<dbReference type="AlphaFoldDB" id="A0A2I0X3G2"/>
<accession>A0A2I0X3G2</accession>
<keyword evidence="2" id="KW-1185">Reference proteome</keyword>
<organism evidence="1 2">
    <name type="scientific">Dendrobium catenatum</name>
    <dbReference type="NCBI Taxonomy" id="906689"/>
    <lineage>
        <taxon>Eukaryota</taxon>
        <taxon>Viridiplantae</taxon>
        <taxon>Streptophyta</taxon>
        <taxon>Embryophyta</taxon>
        <taxon>Tracheophyta</taxon>
        <taxon>Spermatophyta</taxon>
        <taxon>Magnoliopsida</taxon>
        <taxon>Liliopsida</taxon>
        <taxon>Asparagales</taxon>
        <taxon>Orchidaceae</taxon>
        <taxon>Epidendroideae</taxon>
        <taxon>Malaxideae</taxon>
        <taxon>Dendrobiinae</taxon>
        <taxon>Dendrobium</taxon>
    </lineage>
</organism>
<gene>
    <name evidence="1" type="ORF">MA16_Dca005432</name>
</gene>
<dbReference type="EMBL" id="KZ502191">
    <property type="protein sequence ID" value="PKU82427.1"/>
    <property type="molecule type" value="Genomic_DNA"/>
</dbReference>
<evidence type="ECO:0000313" key="2">
    <source>
        <dbReference type="Proteomes" id="UP000233837"/>
    </source>
</evidence>
<reference evidence="1 2" key="2">
    <citation type="journal article" date="2017" name="Nature">
        <title>The Apostasia genome and the evolution of orchids.</title>
        <authorList>
            <person name="Zhang G.Q."/>
            <person name="Liu K.W."/>
            <person name="Li Z."/>
            <person name="Lohaus R."/>
            <person name="Hsiao Y.Y."/>
            <person name="Niu S.C."/>
            <person name="Wang J.Y."/>
            <person name="Lin Y.C."/>
            <person name="Xu Q."/>
            <person name="Chen L.J."/>
            <person name="Yoshida K."/>
            <person name="Fujiwara S."/>
            <person name="Wang Z.W."/>
            <person name="Zhang Y.Q."/>
            <person name="Mitsuda N."/>
            <person name="Wang M."/>
            <person name="Liu G.H."/>
            <person name="Pecoraro L."/>
            <person name="Huang H.X."/>
            <person name="Xiao X.J."/>
            <person name="Lin M."/>
            <person name="Wu X.Y."/>
            <person name="Wu W.L."/>
            <person name="Chen Y.Y."/>
            <person name="Chang S.B."/>
            <person name="Sakamoto S."/>
            <person name="Ohme-Takagi M."/>
            <person name="Yagi M."/>
            <person name="Zeng S.J."/>
            <person name="Shen C.Y."/>
            <person name="Yeh C.M."/>
            <person name="Luo Y.B."/>
            <person name="Tsai W.C."/>
            <person name="Van de Peer Y."/>
            <person name="Liu Z.J."/>
        </authorList>
    </citation>
    <scope>NUCLEOTIDE SEQUENCE [LARGE SCALE GENOMIC DNA]</scope>
    <source>
        <tissue evidence="1">The whole plant</tissue>
    </source>
</reference>
<sequence>MSQRLTVSLHTKFSITVLEPQKNSRWSAMPFNASRSNFKATTLKFWSIVMEQLPKMKSYIDLVKRHAVSISNHAMPSNAKMKPTLQCGCASSFLTTAMPPYQASRCLNLSLYLL</sequence>
<protein>
    <submittedName>
        <fullName evidence="1">Uncharacterized protein</fullName>
    </submittedName>
</protein>
<dbReference type="Proteomes" id="UP000233837">
    <property type="component" value="Unassembled WGS sequence"/>
</dbReference>
<proteinExistence type="predicted"/>
<evidence type="ECO:0000313" key="1">
    <source>
        <dbReference type="EMBL" id="PKU82427.1"/>
    </source>
</evidence>
<name>A0A2I0X3G2_9ASPA</name>